<proteinExistence type="predicted"/>
<dbReference type="AlphaFoldDB" id="A0AAN9JB20"/>
<sequence>MLALVLVGFLACQVEVLLSMALPTQASTLLLLMLNRLNKCSITMFVSCTIVLQFQTCSNIMHIIKAGNMILNSSNFTVEARSSEQNKYFKADGNTLHPQLHVDVDGHDTHCRLPGFRCKSLWAGQWNCSCAGHAVDVVAFEGTIYPLPWVEGVLVIA</sequence>
<dbReference type="EMBL" id="JAYKXN010000004">
    <property type="protein sequence ID" value="KAK7295004.1"/>
    <property type="molecule type" value="Genomic_DNA"/>
</dbReference>
<evidence type="ECO:0000313" key="1">
    <source>
        <dbReference type="EMBL" id="KAK7295004.1"/>
    </source>
</evidence>
<comment type="caution">
    <text evidence="1">The sequence shown here is derived from an EMBL/GenBank/DDBJ whole genome shotgun (WGS) entry which is preliminary data.</text>
</comment>
<evidence type="ECO:0000313" key="2">
    <source>
        <dbReference type="Proteomes" id="UP001359559"/>
    </source>
</evidence>
<name>A0AAN9JB20_CLITE</name>
<reference evidence="1 2" key="1">
    <citation type="submission" date="2024-01" db="EMBL/GenBank/DDBJ databases">
        <title>The genomes of 5 underutilized Papilionoideae crops provide insights into root nodulation and disease resistance.</title>
        <authorList>
            <person name="Yuan L."/>
        </authorList>
    </citation>
    <scope>NUCLEOTIDE SEQUENCE [LARGE SCALE GENOMIC DNA]</scope>
    <source>
        <strain evidence="1">LY-2023</strain>
        <tissue evidence="1">Leaf</tissue>
    </source>
</reference>
<accession>A0AAN9JB20</accession>
<protein>
    <submittedName>
        <fullName evidence="1">Uncharacterized protein</fullName>
    </submittedName>
</protein>
<organism evidence="1 2">
    <name type="scientific">Clitoria ternatea</name>
    <name type="common">Butterfly pea</name>
    <dbReference type="NCBI Taxonomy" id="43366"/>
    <lineage>
        <taxon>Eukaryota</taxon>
        <taxon>Viridiplantae</taxon>
        <taxon>Streptophyta</taxon>
        <taxon>Embryophyta</taxon>
        <taxon>Tracheophyta</taxon>
        <taxon>Spermatophyta</taxon>
        <taxon>Magnoliopsida</taxon>
        <taxon>eudicotyledons</taxon>
        <taxon>Gunneridae</taxon>
        <taxon>Pentapetalae</taxon>
        <taxon>rosids</taxon>
        <taxon>fabids</taxon>
        <taxon>Fabales</taxon>
        <taxon>Fabaceae</taxon>
        <taxon>Papilionoideae</taxon>
        <taxon>50 kb inversion clade</taxon>
        <taxon>NPAAA clade</taxon>
        <taxon>indigoferoid/millettioid clade</taxon>
        <taxon>Phaseoleae</taxon>
        <taxon>Clitoria</taxon>
    </lineage>
</organism>
<gene>
    <name evidence="1" type="ORF">RJT34_17907</name>
</gene>
<dbReference type="Proteomes" id="UP001359559">
    <property type="component" value="Unassembled WGS sequence"/>
</dbReference>
<keyword evidence="2" id="KW-1185">Reference proteome</keyword>